<dbReference type="AlphaFoldDB" id="A0A5J4VSP5"/>
<name>A0A5J4VSP5_9EUKA</name>
<protein>
    <submittedName>
        <fullName evidence="1">Uncharacterized protein</fullName>
    </submittedName>
</protein>
<dbReference type="EMBL" id="SNRW01005360">
    <property type="protein sequence ID" value="KAA6385226.1"/>
    <property type="molecule type" value="Genomic_DNA"/>
</dbReference>
<reference evidence="1 2" key="1">
    <citation type="submission" date="2019-03" db="EMBL/GenBank/DDBJ databases">
        <title>Single cell metagenomics reveals metabolic interactions within the superorganism composed of flagellate Streblomastix strix and complex community of Bacteroidetes bacteria on its surface.</title>
        <authorList>
            <person name="Treitli S.C."/>
            <person name="Kolisko M."/>
            <person name="Husnik F."/>
            <person name="Keeling P."/>
            <person name="Hampl V."/>
        </authorList>
    </citation>
    <scope>NUCLEOTIDE SEQUENCE [LARGE SCALE GENOMIC DNA]</scope>
    <source>
        <strain evidence="1">ST1C</strain>
    </source>
</reference>
<sequence>HIQCYAMADGIHMAFLIESWHKDFYIQQNIEQRNKPKEWLKINE</sequence>
<dbReference type="Proteomes" id="UP000324800">
    <property type="component" value="Unassembled WGS sequence"/>
</dbReference>
<comment type="caution">
    <text evidence="1">The sequence shown here is derived from an EMBL/GenBank/DDBJ whole genome shotgun (WGS) entry which is preliminary data.</text>
</comment>
<proteinExistence type="predicted"/>
<evidence type="ECO:0000313" key="2">
    <source>
        <dbReference type="Proteomes" id="UP000324800"/>
    </source>
</evidence>
<gene>
    <name evidence="1" type="ORF">EZS28_019243</name>
</gene>
<accession>A0A5J4VSP5</accession>
<feature type="non-terminal residue" evidence="1">
    <location>
        <position position="1"/>
    </location>
</feature>
<evidence type="ECO:0000313" key="1">
    <source>
        <dbReference type="EMBL" id="KAA6385226.1"/>
    </source>
</evidence>
<organism evidence="1 2">
    <name type="scientific">Streblomastix strix</name>
    <dbReference type="NCBI Taxonomy" id="222440"/>
    <lineage>
        <taxon>Eukaryota</taxon>
        <taxon>Metamonada</taxon>
        <taxon>Preaxostyla</taxon>
        <taxon>Oxymonadida</taxon>
        <taxon>Streblomastigidae</taxon>
        <taxon>Streblomastix</taxon>
    </lineage>
</organism>